<evidence type="ECO:0000313" key="5">
    <source>
        <dbReference type="EMBL" id="PYH87687.1"/>
    </source>
</evidence>
<dbReference type="SUPFAM" id="SSF51735">
    <property type="entry name" value="NAD(P)-binding Rossmann-fold domains"/>
    <property type="match status" value="1"/>
</dbReference>
<dbReference type="VEuPathDB" id="FungiDB:BO71DRAFT_393009"/>
<dbReference type="PANTHER" id="PTHR42748">
    <property type="entry name" value="NITROGEN METABOLITE REPRESSION PROTEIN NMRA FAMILY MEMBER"/>
    <property type="match status" value="1"/>
</dbReference>
<protein>
    <submittedName>
        <fullName evidence="5">NmrA-like family protein</fullName>
    </submittedName>
</protein>
<evidence type="ECO:0000313" key="6">
    <source>
        <dbReference type="Proteomes" id="UP000247810"/>
    </source>
</evidence>
<dbReference type="GO" id="GO:0005634">
    <property type="term" value="C:nucleus"/>
    <property type="evidence" value="ECO:0007669"/>
    <property type="project" value="TreeGrafter"/>
</dbReference>
<reference evidence="5 6" key="1">
    <citation type="submission" date="2018-02" db="EMBL/GenBank/DDBJ databases">
        <title>The genomes of Aspergillus section Nigri reveals drivers in fungal speciation.</title>
        <authorList>
            <consortium name="DOE Joint Genome Institute"/>
            <person name="Vesth T.C."/>
            <person name="Nybo J."/>
            <person name="Theobald S."/>
            <person name="Brandl J."/>
            <person name="Frisvad J.C."/>
            <person name="Nielsen K.F."/>
            <person name="Lyhne E.K."/>
            <person name="Kogle M.E."/>
            <person name="Kuo A."/>
            <person name="Riley R."/>
            <person name="Clum A."/>
            <person name="Nolan M."/>
            <person name="Lipzen A."/>
            <person name="Salamov A."/>
            <person name="Henrissat B."/>
            <person name="Wiebenga A."/>
            <person name="De vries R.P."/>
            <person name="Grigoriev I.V."/>
            <person name="Mortensen U.H."/>
            <person name="Andersen M.R."/>
            <person name="Baker S.E."/>
        </authorList>
    </citation>
    <scope>NUCLEOTIDE SEQUENCE [LARGE SCALE GENOMIC DNA]</scope>
    <source>
        <strain evidence="5 6">CBS 707.79</strain>
    </source>
</reference>
<keyword evidence="3" id="KW-0560">Oxidoreductase</keyword>
<evidence type="ECO:0000256" key="1">
    <source>
        <dbReference type="ARBA" id="ARBA00006328"/>
    </source>
</evidence>
<keyword evidence="6" id="KW-1185">Reference proteome</keyword>
<dbReference type="CDD" id="cd05251">
    <property type="entry name" value="NmrA_like_SDR_a"/>
    <property type="match status" value="1"/>
</dbReference>
<dbReference type="Pfam" id="PF05368">
    <property type="entry name" value="NmrA"/>
    <property type="match status" value="1"/>
</dbReference>
<dbReference type="Proteomes" id="UP000247810">
    <property type="component" value="Unassembled WGS sequence"/>
</dbReference>
<dbReference type="STRING" id="1448320.A0A319CZ85"/>
<dbReference type="PANTHER" id="PTHR42748:SF30">
    <property type="entry name" value="NMRA-LIKE DOMAIN-CONTAINING PROTEIN"/>
    <property type="match status" value="1"/>
</dbReference>
<organism evidence="5 6">
    <name type="scientific">Aspergillus ellipticus CBS 707.79</name>
    <dbReference type="NCBI Taxonomy" id="1448320"/>
    <lineage>
        <taxon>Eukaryota</taxon>
        <taxon>Fungi</taxon>
        <taxon>Dikarya</taxon>
        <taxon>Ascomycota</taxon>
        <taxon>Pezizomycotina</taxon>
        <taxon>Eurotiomycetes</taxon>
        <taxon>Eurotiomycetidae</taxon>
        <taxon>Eurotiales</taxon>
        <taxon>Aspergillaceae</taxon>
        <taxon>Aspergillus</taxon>
        <taxon>Aspergillus subgen. Circumdati</taxon>
    </lineage>
</organism>
<proteinExistence type="inferred from homology"/>
<dbReference type="InterPro" id="IPR051164">
    <property type="entry name" value="NmrA-like_oxidored"/>
</dbReference>
<evidence type="ECO:0000259" key="4">
    <source>
        <dbReference type="Pfam" id="PF05368"/>
    </source>
</evidence>
<keyword evidence="2" id="KW-0521">NADP</keyword>
<dbReference type="Gene3D" id="3.90.25.10">
    <property type="entry name" value="UDP-galactose 4-epimerase, domain 1"/>
    <property type="match status" value="1"/>
</dbReference>
<dbReference type="InterPro" id="IPR008030">
    <property type="entry name" value="NmrA-like"/>
</dbReference>
<gene>
    <name evidence="5" type="ORF">BO71DRAFT_393009</name>
</gene>
<dbReference type="GO" id="GO:0016491">
    <property type="term" value="F:oxidoreductase activity"/>
    <property type="evidence" value="ECO:0007669"/>
    <property type="project" value="UniProtKB-KW"/>
</dbReference>
<sequence>MTMEQETKIITVFGATGRQGSSVVRSLVQNPNFRVRAITRSPASKKAKELAALGAEVVQADGLNREALCKAFQNSWGAFINTNSEDPELAAQGLTDEDLGGNVVECASISGVQHLVYSSGLAAAEMTNGAVSMPGLDLKAKVERRAYTMPGFQTVTPIVAAWFMENWLETDYADLFGGFPSIPDADGYLTYKTPFWGGKEDFPWISMADDFGDLVHGILVNPLRWNRRLVQGTSDIVSSGELVNTFVSVTGKKARYQLLTDPYEMNTKGEFWREQERDVFIFAQFRDGEYFGNGPTEIDTAAALKKAAFKAKGGRGRETLVTAREFIEREFQKGQ</sequence>
<accession>A0A319CZ85</accession>
<dbReference type="AlphaFoldDB" id="A0A319CZ85"/>
<comment type="similarity">
    <text evidence="1">Belongs to the NmrA-type oxidoreductase family.</text>
</comment>
<name>A0A319CZ85_9EURO</name>
<evidence type="ECO:0000256" key="3">
    <source>
        <dbReference type="ARBA" id="ARBA00023002"/>
    </source>
</evidence>
<dbReference type="InterPro" id="IPR036291">
    <property type="entry name" value="NAD(P)-bd_dom_sf"/>
</dbReference>
<feature type="domain" description="NmrA-like" evidence="4">
    <location>
        <begin position="7"/>
        <end position="260"/>
    </location>
</feature>
<dbReference type="EMBL" id="KZ826189">
    <property type="protein sequence ID" value="PYH87687.1"/>
    <property type="molecule type" value="Genomic_DNA"/>
</dbReference>
<dbReference type="Gene3D" id="3.40.50.720">
    <property type="entry name" value="NAD(P)-binding Rossmann-like Domain"/>
    <property type="match status" value="1"/>
</dbReference>
<evidence type="ECO:0000256" key="2">
    <source>
        <dbReference type="ARBA" id="ARBA00022857"/>
    </source>
</evidence>
<dbReference type="OrthoDB" id="300709at2759"/>